<organism evidence="2 3">
    <name type="scientific">Ilumatobacter coccineus</name>
    <dbReference type="NCBI Taxonomy" id="467094"/>
    <lineage>
        <taxon>Bacteria</taxon>
        <taxon>Bacillati</taxon>
        <taxon>Actinomycetota</taxon>
        <taxon>Acidimicrobiia</taxon>
        <taxon>Acidimicrobiales</taxon>
        <taxon>Ilumatobacteraceae</taxon>
        <taxon>Ilumatobacter</taxon>
    </lineage>
</organism>
<dbReference type="Gene3D" id="1.10.30.50">
    <property type="match status" value="1"/>
</dbReference>
<proteinExistence type="predicted"/>
<dbReference type="InterPro" id="IPR003870">
    <property type="entry name" value="DUF222"/>
</dbReference>
<dbReference type="SMART" id="SM00507">
    <property type="entry name" value="HNHc"/>
    <property type="match status" value="1"/>
</dbReference>
<dbReference type="AlphaFoldDB" id="A0A2G6KA11"/>
<keyword evidence="2" id="KW-0378">Hydrolase</keyword>
<protein>
    <submittedName>
        <fullName evidence="2">HNH endonuclease</fullName>
    </submittedName>
</protein>
<reference evidence="2 3" key="1">
    <citation type="submission" date="2017-10" db="EMBL/GenBank/DDBJ databases">
        <title>Novel microbial diversity and functional potential in the marine mammal oral microbiome.</title>
        <authorList>
            <person name="Dudek N.K."/>
            <person name="Sun C.L."/>
            <person name="Burstein D."/>
            <person name="Kantor R.S."/>
            <person name="Aliaga Goltsman D.S."/>
            <person name="Bik E.M."/>
            <person name="Thomas B.C."/>
            <person name="Banfield J.F."/>
            <person name="Relman D.A."/>
        </authorList>
    </citation>
    <scope>NUCLEOTIDE SEQUENCE [LARGE SCALE GENOMIC DNA]</scope>
    <source>
        <strain evidence="2">DOLJORAL78_61_10</strain>
    </source>
</reference>
<keyword evidence="2" id="KW-0540">Nuclease</keyword>
<dbReference type="GO" id="GO:0004519">
    <property type="term" value="F:endonuclease activity"/>
    <property type="evidence" value="ECO:0007669"/>
    <property type="project" value="UniProtKB-KW"/>
</dbReference>
<accession>A0A2G6KA11</accession>
<dbReference type="CDD" id="cd00085">
    <property type="entry name" value="HNHc"/>
    <property type="match status" value="1"/>
</dbReference>
<dbReference type="EMBL" id="PDSL01000047">
    <property type="protein sequence ID" value="PIE32504.1"/>
    <property type="molecule type" value="Genomic_DNA"/>
</dbReference>
<dbReference type="Proteomes" id="UP000230914">
    <property type="component" value="Unassembled WGS sequence"/>
</dbReference>
<evidence type="ECO:0000259" key="1">
    <source>
        <dbReference type="SMART" id="SM00507"/>
    </source>
</evidence>
<feature type="domain" description="HNH nuclease" evidence="1">
    <location>
        <begin position="320"/>
        <end position="372"/>
    </location>
</feature>
<comment type="caution">
    <text evidence="2">The sequence shown here is derived from an EMBL/GenBank/DDBJ whole genome shotgun (WGS) entry which is preliminary data.</text>
</comment>
<evidence type="ECO:0000313" key="2">
    <source>
        <dbReference type="EMBL" id="PIE32504.1"/>
    </source>
</evidence>
<dbReference type="InterPro" id="IPR003615">
    <property type="entry name" value="HNH_nuc"/>
</dbReference>
<sequence>MVVDRVLDEVQQISATLADEDADRVQLTRGFVDITKVRSWLAAAEAEFATRMSRLSPTPEHDIADATRGSTRDVTTIRHRATTLGNVQPLADALSDGAVTTGHIDVVTRVSKQLDTDQERSRLFEKASQLTKVAEVSSVEAFHRRLKREAQRIQADDGMDRLERQQRNTRLRTWVDADGMWRFDGRFDPVTGVKLDNRLSAAVNTLFAESVPKTCPSDSVNKQHHLRALALARLVCEPDTVGSKPGRPEFIAVINADQPNGRGEPVTDLGIPVEVPYRVLAELAGDGDAEVKPIVIRNGLVIHAPGRLDLGRSTRLASPAQRRALRAMYPTCAIPGCEVPFRYTKAHHVTWWRNGGETNLNNLLPVCSHHHTMIHDGGWQIELDKHRALTITLPDGNVLSTGPPGKAAA</sequence>
<evidence type="ECO:0000313" key="3">
    <source>
        <dbReference type="Proteomes" id="UP000230914"/>
    </source>
</evidence>
<name>A0A2G6KA11_9ACTN</name>
<dbReference type="Pfam" id="PF02720">
    <property type="entry name" value="DUF222"/>
    <property type="match status" value="1"/>
</dbReference>
<keyword evidence="2" id="KW-0255">Endonuclease</keyword>
<gene>
    <name evidence="2" type="ORF">CSA55_03255</name>
</gene>